<dbReference type="InterPro" id="IPR038332">
    <property type="entry name" value="PPE_sf"/>
</dbReference>
<dbReference type="Gene3D" id="1.20.1260.20">
    <property type="entry name" value="PPE superfamily"/>
    <property type="match status" value="1"/>
</dbReference>
<dbReference type="EMBL" id="LR130759">
    <property type="protein sequence ID" value="VDM88211.1"/>
    <property type="molecule type" value="Genomic_DNA"/>
</dbReference>
<evidence type="ECO:0000313" key="4">
    <source>
        <dbReference type="EMBL" id="VDM88211.1"/>
    </source>
</evidence>
<evidence type="ECO:0000256" key="1">
    <source>
        <dbReference type="ARBA" id="ARBA00010652"/>
    </source>
</evidence>
<sequence length="394" mass="38680">MDFGALPPEINSARMYAGAGAAPMMAAAAGWNRLAVELSTTAVSFESVITQLTTEQWMGPASMSMAAAAQPYLAWLTYTAESAARAGSQATASAAAFEAAFAATVPPAEVAANRAQLAMLVATNVLGQNTPAIAATEAQYGEMWAQDALAMYGYAASSAAAGTLNPLTTPSQIANPAGLASQAAAVSQAAASNTIGQVGLSNLITNLPNAIMGLSSPAAAVAASTGLDSVIQDITSVLGIPFVQNAINGAVNTAAWFVMAAVPNAVFLGHTLSAVEAVGAPAAADLAPALAPAASLRHAVTPAGYGGTPVSAGLGDASSVGKLSVPVEWSNAVPATTSGATALDGSGWAVPEEAGPIAAMPGAPGMAVAGKGAGGFAGPRYGFKPIVMPKQVVV</sequence>
<dbReference type="PANTHER" id="PTHR46766">
    <property type="entry name" value="GLUTAMINE-RICH PROTEIN 2"/>
    <property type="match status" value="1"/>
</dbReference>
<dbReference type="SUPFAM" id="SSF140459">
    <property type="entry name" value="PE/PPE dimer-like"/>
    <property type="match status" value="1"/>
</dbReference>
<evidence type="ECO:0000259" key="3">
    <source>
        <dbReference type="Pfam" id="PF12484"/>
    </source>
</evidence>
<dbReference type="PANTHER" id="PTHR46766:SF1">
    <property type="entry name" value="GLUTAMINE-RICH PROTEIN 2"/>
    <property type="match status" value="1"/>
</dbReference>
<dbReference type="Proteomes" id="UP000269998">
    <property type="component" value="Chromosome"/>
</dbReference>
<dbReference type="RefSeq" id="WP_158016216.1">
    <property type="nucleotide sequence ID" value="NZ_CBCSKE010000015.1"/>
</dbReference>
<organism evidence="4 5">
    <name type="scientific">Mycobacterium basiliense</name>
    <dbReference type="NCBI Taxonomy" id="2094119"/>
    <lineage>
        <taxon>Bacteria</taxon>
        <taxon>Bacillati</taxon>
        <taxon>Actinomycetota</taxon>
        <taxon>Actinomycetes</taxon>
        <taxon>Mycobacteriales</taxon>
        <taxon>Mycobacteriaceae</taxon>
        <taxon>Mycobacterium</taxon>
    </lineage>
</organism>
<dbReference type="GO" id="GO:0052572">
    <property type="term" value="P:response to host immune response"/>
    <property type="evidence" value="ECO:0007669"/>
    <property type="project" value="TreeGrafter"/>
</dbReference>
<reference evidence="5" key="1">
    <citation type="submission" date="2018-02" db="EMBL/GenBank/DDBJ databases">
        <authorList>
            <person name="Seth-Smith MB H."/>
            <person name="Seth-Smith H."/>
        </authorList>
    </citation>
    <scope>NUCLEOTIDE SEQUENCE [LARGE SCALE GENOMIC DNA]</scope>
</reference>
<dbReference type="AlphaFoldDB" id="A0A447GCJ7"/>
<gene>
    <name evidence="4" type="ORF">MB901379_01767</name>
</gene>
<dbReference type="Pfam" id="PF12484">
    <property type="entry name" value="PPE-SVP"/>
    <property type="match status" value="1"/>
</dbReference>
<dbReference type="InterPro" id="IPR022171">
    <property type="entry name" value="PPE_C"/>
</dbReference>
<feature type="domain" description="PPE" evidence="2">
    <location>
        <begin position="2"/>
        <end position="164"/>
    </location>
</feature>
<proteinExistence type="inferred from homology"/>
<protein>
    <submittedName>
        <fullName evidence="4">Putative PPE family protein PPE29</fullName>
    </submittedName>
</protein>
<feature type="domain" description="PPE family C-terminal" evidence="3">
    <location>
        <begin position="311"/>
        <end position="390"/>
    </location>
</feature>
<dbReference type="FunFam" id="1.20.1260.20:FF:000001">
    <property type="entry name" value="PPE family protein PPE41"/>
    <property type="match status" value="1"/>
</dbReference>
<keyword evidence="5" id="KW-1185">Reference proteome</keyword>
<dbReference type="OrthoDB" id="4752888at2"/>
<evidence type="ECO:0000259" key="2">
    <source>
        <dbReference type="Pfam" id="PF00823"/>
    </source>
</evidence>
<comment type="similarity">
    <text evidence="1">Belongs to the mycobacterial PPE family.</text>
</comment>
<evidence type="ECO:0000313" key="5">
    <source>
        <dbReference type="Proteomes" id="UP000269998"/>
    </source>
</evidence>
<dbReference type="InterPro" id="IPR000030">
    <property type="entry name" value="PPE_dom"/>
</dbReference>
<name>A0A447GCJ7_9MYCO</name>
<accession>A0A447GCJ7</accession>
<dbReference type="KEGG" id="mbai:MB901379_01767"/>
<dbReference type="Pfam" id="PF00823">
    <property type="entry name" value="PPE"/>
    <property type="match status" value="1"/>
</dbReference>